<comment type="caution">
    <text evidence="1">The sequence shown here is derived from an EMBL/GenBank/DDBJ whole genome shotgun (WGS) entry which is preliminary data.</text>
</comment>
<dbReference type="AlphaFoldDB" id="A0A2S6GYE9"/>
<protein>
    <submittedName>
        <fullName evidence="1">Uncharacterized protein</fullName>
    </submittedName>
</protein>
<reference evidence="1 2" key="1">
    <citation type="submission" date="2018-02" db="EMBL/GenBank/DDBJ databases">
        <title>Genomic Encyclopedia of Archaeal and Bacterial Type Strains, Phase II (KMG-II): from individual species to whole genera.</title>
        <authorList>
            <person name="Goeker M."/>
        </authorList>
    </citation>
    <scope>NUCLEOTIDE SEQUENCE [LARGE SCALE GENOMIC DNA]</scope>
    <source>
        <strain evidence="1 2">YU 961-1</strain>
    </source>
</reference>
<dbReference type="EMBL" id="PTIX01000002">
    <property type="protein sequence ID" value="PPK70255.1"/>
    <property type="molecule type" value="Genomic_DNA"/>
</dbReference>
<gene>
    <name evidence="1" type="ORF">CLV40_102166</name>
</gene>
<organism evidence="1 2">
    <name type="scientific">Actinokineospora auranticolor</name>
    <dbReference type="NCBI Taxonomy" id="155976"/>
    <lineage>
        <taxon>Bacteria</taxon>
        <taxon>Bacillati</taxon>
        <taxon>Actinomycetota</taxon>
        <taxon>Actinomycetes</taxon>
        <taxon>Pseudonocardiales</taxon>
        <taxon>Pseudonocardiaceae</taxon>
        <taxon>Actinokineospora</taxon>
    </lineage>
</organism>
<sequence>MHSRHTQAYRVTMAKFDDRLINGNQGAVLYLSRPANKTLSIRNATGTIEASSGSAALVVNLASYEKNLDELLQAAVALAQQALDRWAIHGNMSRVLDPSEDRHILWWSDSSVGRSCRMHTSYGLTMTLSAEAQVQDSNGNIRPSLPPSPPAWHLSFRYFRLAQSTTDMVDAFRNYYLALEAILSTIEPPPLRADGRPAGKEKDWLDAAFRAAAKLVNFADYAPPNTPNPDKFVRSDIYANARTLTFHAKAGALVMLPHEHQTRQRLRTSVKRLRQLYLDLTQASLGFRHIGGGGLTTSGFEMLASTYEGHAHLYVSSQPVQERRPGEPVTPDDLLAIPMFRSADQSDDTHVTFSGKIPLKDTSTRVRQFGVADQANTLIYEDLGATLDLEGFAHAEVVFDFRHDGASGTGIRHHS</sequence>
<evidence type="ECO:0000313" key="1">
    <source>
        <dbReference type="EMBL" id="PPK70255.1"/>
    </source>
</evidence>
<name>A0A2S6GYE9_9PSEU</name>
<evidence type="ECO:0000313" key="2">
    <source>
        <dbReference type="Proteomes" id="UP000239203"/>
    </source>
</evidence>
<proteinExistence type="predicted"/>
<dbReference type="Proteomes" id="UP000239203">
    <property type="component" value="Unassembled WGS sequence"/>
</dbReference>
<accession>A0A2S6GYE9</accession>
<keyword evidence="2" id="KW-1185">Reference proteome</keyword>